<name>A0A0K9FEF2_9BACI</name>
<sequence length="157" mass="18014">MAILKDCSSKPSCEVELNIKFVNDESVEFHIDFRSGNAFPEVNTEIVCLKRDFLKLLDDLQHIDNIHLSMLEFLDPGLCIYHIPEYGTYHFPGYGLFQMPEQERQENEPRIKLIFVLDAGEKNQLAATGCGPALCLIVKMDQIKEFVECLIVDVNQY</sequence>
<organism evidence="1 2">
    <name type="scientific">Lysinibacillus xylanilyticus</name>
    <dbReference type="NCBI Taxonomy" id="582475"/>
    <lineage>
        <taxon>Bacteria</taxon>
        <taxon>Bacillati</taxon>
        <taxon>Bacillota</taxon>
        <taxon>Bacilli</taxon>
        <taxon>Bacillales</taxon>
        <taxon>Bacillaceae</taxon>
        <taxon>Lysinibacillus</taxon>
    </lineage>
</organism>
<gene>
    <name evidence="1" type="ORF">ACZ11_11115</name>
</gene>
<dbReference type="EMBL" id="LFXJ01000005">
    <property type="protein sequence ID" value="KMY32642.1"/>
    <property type="molecule type" value="Genomic_DNA"/>
</dbReference>
<evidence type="ECO:0000313" key="1">
    <source>
        <dbReference type="EMBL" id="KMY32642.1"/>
    </source>
</evidence>
<dbReference type="Proteomes" id="UP000037326">
    <property type="component" value="Unassembled WGS sequence"/>
</dbReference>
<dbReference type="OrthoDB" id="2734064at2"/>
<evidence type="ECO:0000313" key="2">
    <source>
        <dbReference type="Proteomes" id="UP000037326"/>
    </source>
</evidence>
<comment type="caution">
    <text evidence="1">The sequence shown here is derived from an EMBL/GenBank/DDBJ whole genome shotgun (WGS) entry which is preliminary data.</text>
</comment>
<dbReference type="PATRIC" id="fig|582475.4.peg.1828"/>
<protein>
    <submittedName>
        <fullName evidence="1">Uncharacterized protein</fullName>
    </submittedName>
</protein>
<dbReference type="AlphaFoldDB" id="A0A0K9FEF2"/>
<proteinExistence type="predicted"/>
<dbReference type="GeneID" id="96598790"/>
<accession>A0A0K9FEF2</accession>
<reference evidence="2" key="1">
    <citation type="submission" date="2015-07" db="EMBL/GenBank/DDBJ databases">
        <authorList>
            <consortium name="Consortium for Microbial Forensics and Genomics (microFORGE)"/>
            <person name="Knight B.M."/>
            <person name="Roberts D.P."/>
            <person name="Lin D."/>
            <person name="Hari K."/>
            <person name="Fletcher J."/>
            <person name="Melcher U."/>
            <person name="Blagden T."/>
            <person name="Winegar R.A."/>
        </authorList>
    </citation>
    <scope>NUCLEOTIDE SEQUENCE [LARGE SCALE GENOMIC DNA]</scope>
    <source>
        <strain evidence="2">DSM 23493</strain>
    </source>
</reference>
<dbReference type="RefSeq" id="WP_049666070.1">
    <property type="nucleotide sequence ID" value="NZ_JBIVOC010000015.1"/>
</dbReference>